<comment type="caution">
    <text evidence="1">The sequence shown here is derived from an EMBL/GenBank/DDBJ whole genome shotgun (WGS) entry which is preliminary data.</text>
</comment>
<evidence type="ECO:0000313" key="2">
    <source>
        <dbReference type="Proteomes" id="UP001589587"/>
    </source>
</evidence>
<reference evidence="1 2" key="1">
    <citation type="submission" date="2024-09" db="EMBL/GenBank/DDBJ databases">
        <authorList>
            <person name="Sun Q."/>
            <person name="Mori K."/>
        </authorList>
    </citation>
    <scope>NUCLEOTIDE SEQUENCE [LARGE SCALE GENOMIC DNA]</scope>
    <source>
        <strain evidence="1 2">JCM 11411</strain>
    </source>
</reference>
<dbReference type="RefSeq" id="WP_064112275.1">
    <property type="nucleotide sequence ID" value="NZ_JBHMAS010000080.1"/>
</dbReference>
<keyword evidence="2" id="KW-1185">Reference proteome</keyword>
<name>A0ABV5XMV6_9NOCA</name>
<proteinExistence type="predicted"/>
<accession>A0ABV5XMV6</accession>
<dbReference type="Proteomes" id="UP001589587">
    <property type="component" value="Unassembled WGS sequence"/>
</dbReference>
<protein>
    <submittedName>
        <fullName evidence="1">Uncharacterized protein</fullName>
    </submittedName>
</protein>
<gene>
    <name evidence="1" type="ORF">ACFFQ6_29350</name>
</gene>
<dbReference type="EMBL" id="JBHMAS010000080">
    <property type="protein sequence ID" value="MFB9783810.1"/>
    <property type="molecule type" value="Genomic_DNA"/>
</dbReference>
<organism evidence="1 2">
    <name type="scientific">Rhodococcus baikonurensis</name>
    <dbReference type="NCBI Taxonomy" id="172041"/>
    <lineage>
        <taxon>Bacteria</taxon>
        <taxon>Bacillati</taxon>
        <taxon>Actinomycetota</taxon>
        <taxon>Actinomycetes</taxon>
        <taxon>Mycobacteriales</taxon>
        <taxon>Nocardiaceae</taxon>
        <taxon>Rhodococcus</taxon>
        <taxon>Rhodococcus erythropolis group</taxon>
    </lineage>
</organism>
<sequence>MSITFAPEMSEIVGYRLTDQMGGRSERIGDYDSAIAALEDMQRTGALLPGCTDPEEARIWGPQLEIETADSGEEPSANFSNHNAVRLLELLGFASGNGDDAVESSGECPAEDFLGRVMVAQAIAPSDEGVPSYEMAGTPRWIEGGRRAGYTESALDSLREVAEWALKSERAVCWG</sequence>
<evidence type="ECO:0000313" key="1">
    <source>
        <dbReference type="EMBL" id="MFB9783810.1"/>
    </source>
</evidence>